<name>A0A828Z4T2_9LEPT</name>
<accession>A0A828Z4T2</accession>
<dbReference type="Proteomes" id="UP000001338">
    <property type="component" value="Unassembled WGS sequence"/>
</dbReference>
<dbReference type="AlphaFoldDB" id="A0A828Z4T2"/>
<sequence>MKLKRKIVSKNREYSLNLFSTIDCRLPLQSFVAPRIYNQS</sequence>
<protein>
    <submittedName>
        <fullName evidence="1">Uncharacterized protein</fullName>
    </submittedName>
</protein>
<proteinExistence type="predicted"/>
<reference evidence="1 2" key="1">
    <citation type="submission" date="2012-10" db="EMBL/GenBank/DDBJ databases">
        <authorList>
            <person name="Harkins D.M."/>
            <person name="Durkin A.S."/>
            <person name="Brinkac L.M."/>
            <person name="Haft D.H."/>
            <person name="Selengut J.D."/>
            <person name="Sanka R."/>
            <person name="DePew J."/>
            <person name="Purushe J."/>
            <person name="Whelen A.C."/>
            <person name="Vinetz J.M."/>
            <person name="Sutton G.G."/>
            <person name="Nierman W.C."/>
            <person name="Fouts D.E."/>
        </authorList>
    </citation>
    <scope>NUCLEOTIDE SEQUENCE [LARGE SCALE GENOMIC DNA]</scope>
    <source>
        <strain evidence="1 2">2006001853</strain>
    </source>
</reference>
<dbReference type="EMBL" id="AFLV02000038">
    <property type="protein sequence ID" value="EKR64634.1"/>
    <property type="molecule type" value="Genomic_DNA"/>
</dbReference>
<evidence type="ECO:0000313" key="2">
    <source>
        <dbReference type="Proteomes" id="UP000001338"/>
    </source>
</evidence>
<evidence type="ECO:0000313" key="1">
    <source>
        <dbReference type="EMBL" id="EKR64634.1"/>
    </source>
</evidence>
<organism evidence="1 2">
    <name type="scientific">Leptospira weilii str. 2006001853</name>
    <dbReference type="NCBI Taxonomy" id="1001589"/>
    <lineage>
        <taxon>Bacteria</taxon>
        <taxon>Pseudomonadati</taxon>
        <taxon>Spirochaetota</taxon>
        <taxon>Spirochaetia</taxon>
        <taxon>Leptospirales</taxon>
        <taxon>Leptospiraceae</taxon>
        <taxon>Leptospira</taxon>
    </lineage>
</organism>
<comment type="caution">
    <text evidence="1">The sequence shown here is derived from an EMBL/GenBank/DDBJ whole genome shotgun (WGS) entry which is preliminary data.</text>
</comment>
<gene>
    <name evidence="1" type="ORF">LEP1GSC036_3296</name>
</gene>